<dbReference type="STRING" id="1505907.TEU_10265"/>
<dbReference type="HOGENOM" id="CLU_583461_0_0_2"/>
<dbReference type="GeneID" id="25153814"/>
<keyword evidence="2" id="KW-1185">Reference proteome</keyword>
<dbReference type="KEGG" id="teu:TEU_10265"/>
<reference evidence="1 2" key="1">
    <citation type="journal article" date="2015" name="Int. J. Syst. Evol. Microbiol.">
        <title>Thermococcus eurythermalis sp. nov., a conditional piezophilic hyperthermophilic archaeon with a wide temperature range isolated from an oil-immersed chimney in the Guaymas Basin.</title>
        <authorList>
            <person name="Zhao W."/>
            <person name="Zeng X."/>
            <person name="Xiao X."/>
        </authorList>
    </citation>
    <scope>NUCLEOTIDE SEQUENCE [LARGE SCALE GENOMIC DNA]</scope>
    <source>
        <strain evidence="1 2">A501</strain>
    </source>
</reference>
<dbReference type="OrthoDB" id="93647at2157"/>
<evidence type="ECO:0000313" key="2">
    <source>
        <dbReference type="Proteomes" id="UP000029980"/>
    </source>
</evidence>
<evidence type="ECO:0000313" key="1">
    <source>
        <dbReference type="EMBL" id="AIU70685.1"/>
    </source>
</evidence>
<sequence length="468" mass="54477">MNILSIAGNYVLAKNMWDGIKNGRSVISGKPLSQEESAKQLKERLPQILSGFSWGVIGFFGNDEITLRKELGPAIILLGTHNRDSILTEACSYLKEVMEYSKKVNIDLNRILENDPAIQTNFRIASLLCKLHSKAIQKDEISLLCSLVIPRATQGIFRQVLLTLKKYLESQGYDVPEELMEALNKLPKPKETDYWEEYQKTLKEFGEKGKKFHERAKEEWEKIERGEAEDLIGSLQEVIWNLSEGVVYNFAMRKFKLVKEAYEIFLKAHEFAKENDLFKTRLSEDVWLGKLKRVNLKWGNDIKWPEDYRVISNRIIRLTRIAEFMMWKRRIPEFLYANPYINLGADYEHNDPPLWALTRGLMMILQHNRSKGVLPSVELQEEVLNYALRLNLLWPEKTEALECKDGICIVFRGELNEKAIKELKRNAWDDDIVFYHGKGILISYSRKRKLGYACGKNLTEELIRKLVK</sequence>
<name>A0A097QW34_9EURY</name>
<dbReference type="RefSeq" id="WP_050003651.1">
    <property type="nucleotide sequence ID" value="NZ_CP008887.1"/>
</dbReference>
<accession>A0A097QW34</accession>
<organism evidence="1 2">
    <name type="scientific">Thermococcus eurythermalis</name>
    <dbReference type="NCBI Taxonomy" id="1505907"/>
    <lineage>
        <taxon>Archaea</taxon>
        <taxon>Methanobacteriati</taxon>
        <taxon>Methanobacteriota</taxon>
        <taxon>Thermococci</taxon>
        <taxon>Thermococcales</taxon>
        <taxon>Thermococcaceae</taxon>
        <taxon>Thermococcus</taxon>
    </lineage>
</organism>
<dbReference type="EMBL" id="CP008887">
    <property type="protein sequence ID" value="AIU70685.1"/>
    <property type="molecule type" value="Genomic_DNA"/>
</dbReference>
<proteinExistence type="predicted"/>
<dbReference type="Proteomes" id="UP000029980">
    <property type="component" value="Chromosome"/>
</dbReference>
<gene>
    <name evidence="1" type="ORF">TEU_10265</name>
</gene>
<dbReference type="AlphaFoldDB" id="A0A097QW34"/>
<protein>
    <submittedName>
        <fullName evidence="1">Uncharacterized protein</fullName>
    </submittedName>
</protein>